<dbReference type="PANTHER" id="PTHR12993">
    <property type="entry name" value="N-ACETYLGLUCOSAMINYL-PHOSPHATIDYLINOSITOL DE-N-ACETYLASE-RELATED"/>
    <property type="match status" value="1"/>
</dbReference>
<evidence type="ECO:0000313" key="1">
    <source>
        <dbReference type="EMBL" id="ADT83944.1"/>
    </source>
</evidence>
<evidence type="ECO:0008006" key="3">
    <source>
        <dbReference type="Google" id="ProtNLM"/>
    </source>
</evidence>
<dbReference type="Gene3D" id="3.40.50.10320">
    <property type="entry name" value="LmbE-like"/>
    <property type="match status" value="1"/>
</dbReference>
<dbReference type="InterPro" id="IPR024078">
    <property type="entry name" value="LmbE-like_dom_sf"/>
</dbReference>
<dbReference type="KEGG" id="tba:TERMP_00968"/>
<keyword evidence="2" id="KW-1185">Reference proteome</keyword>
<dbReference type="Pfam" id="PF02585">
    <property type="entry name" value="PIG-L"/>
    <property type="match status" value="1"/>
</dbReference>
<dbReference type="GO" id="GO:0016811">
    <property type="term" value="F:hydrolase activity, acting on carbon-nitrogen (but not peptide) bonds, in linear amides"/>
    <property type="evidence" value="ECO:0007669"/>
    <property type="project" value="TreeGrafter"/>
</dbReference>
<proteinExistence type="predicted"/>
<dbReference type="PANTHER" id="PTHR12993:SF11">
    <property type="entry name" value="N-ACETYLGLUCOSAMINYL-PHOSPHATIDYLINOSITOL DE-N-ACETYLASE"/>
    <property type="match status" value="1"/>
</dbReference>
<protein>
    <recommendedName>
        <fullName evidence="3">Diacetylchitobiose deacetylase</fullName>
    </recommendedName>
</protein>
<dbReference type="AlphaFoldDB" id="F0LMG5"/>
<reference evidence="1 2" key="1">
    <citation type="journal article" date="2011" name="J. Bacteriol.">
        <title>Complete genome sequence of the hyperthermophilic, piezophilic, heterotrophic, and carboxydotrophic archaeon Thermococcus barophilus MP.</title>
        <authorList>
            <person name="Vannier P."/>
            <person name="Marteinsson V.T."/>
            <person name="Fridjonsson O.H."/>
            <person name="Oger P."/>
            <person name="Jebbar M."/>
        </authorList>
    </citation>
    <scope>NUCLEOTIDE SEQUENCE [LARGE SCALE GENOMIC DNA]</scope>
    <source>
        <strain evidence="2">DSM 11836 / MP</strain>
    </source>
</reference>
<gene>
    <name evidence="1" type="ordered locus">TERMP_00968</name>
</gene>
<dbReference type="PATRIC" id="fig|391623.17.peg.971"/>
<dbReference type="HOGENOM" id="CLU_049311_3_2_2"/>
<dbReference type="EMBL" id="CP002372">
    <property type="protein sequence ID" value="ADT83944.1"/>
    <property type="molecule type" value="Genomic_DNA"/>
</dbReference>
<name>F0LMG5_THEBM</name>
<dbReference type="Proteomes" id="UP000007478">
    <property type="component" value="Chromosome"/>
</dbReference>
<evidence type="ECO:0000313" key="2">
    <source>
        <dbReference type="Proteomes" id="UP000007478"/>
    </source>
</evidence>
<dbReference type="SUPFAM" id="SSF102588">
    <property type="entry name" value="LmbE-like"/>
    <property type="match status" value="1"/>
</dbReference>
<dbReference type="InterPro" id="IPR003737">
    <property type="entry name" value="GlcNAc_PI_deacetylase-related"/>
</dbReference>
<sequence>MSFEMLNQMLGSLDQKKAVKFLLQNILRIDLDNPFENVEKVLCIQPHPDDCELAVGGILAKLFLEGKEIVYLTLTDGTMGTRDPMISPQELAGIRKKEQEKAAKVIGVKKLIWFDYKDTELPYSPEVRNRIISVIRKEKPDIVFAPDPWLPYEAHPDHRNAGFLALEAVFFAPFPYINKGDLEKGLTPYEVPLVALYYTARPNYIEDVTDVFDVKLRALKEHRSQFEKNWQQWELFIRIVGMFYGKKIGAMYGEGIKVLPRLLLHVTPFAEVV</sequence>
<accession>F0LMG5</accession>
<organism evidence="1 2">
    <name type="scientific">Thermococcus barophilus (strain DSM 11836 / MP)</name>
    <dbReference type="NCBI Taxonomy" id="391623"/>
    <lineage>
        <taxon>Archaea</taxon>
        <taxon>Methanobacteriati</taxon>
        <taxon>Methanobacteriota</taxon>
        <taxon>Thermococci</taxon>
        <taxon>Thermococcales</taxon>
        <taxon>Thermococcaceae</taxon>
        <taxon>Thermococcus</taxon>
    </lineage>
</organism>
<dbReference type="eggNOG" id="arCOG03460">
    <property type="taxonomic scope" value="Archaea"/>
</dbReference>